<dbReference type="PANTHER" id="PTHR41523">
    <property type="entry name" value="TWO-COMPONENT SYSTEM SENSOR PROTEIN"/>
    <property type="match status" value="1"/>
</dbReference>
<evidence type="ECO:0000256" key="9">
    <source>
        <dbReference type="ARBA" id="ARBA00022840"/>
    </source>
</evidence>
<dbReference type="GO" id="GO:0004673">
    <property type="term" value="F:protein histidine kinase activity"/>
    <property type="evidence" value="ECO:0007669"/>
    <property type="project" value="UniProtKB-EC"/>
</dbReference>
<evidence type="ECO:0000256" key="8">
    <source>
        <dbReference type="ARBA" id="ARBA00022777"/>
    </source>
</evidence>
<reference evidence="15 16" key="1">
    <citation type="submission" date="2020-08" db="EMBL/GenBank/DDBJ databases">
        <title>Genomic Encyclopedia of Type Strains, Phase IV (KMG-IV): sequencing the most valuable type-strain genomes for metagenomic binning, comparative biology and taxonomic classification.</title>
        <authorList>
            <person name="Goeker M."/>
        </authorList>
    </citation>
    <scope>NUCLEOTIDE SEQUENCE [LARGE SCALE GENOMIC DNA]</scope>
    <source>
        <strain evidence="15 16">DSM 26385</strain>
    </source>
</reference>
<dbReference type="InterPro" id="IPR025201">
    <property type="entry name" value="KdpD_TM"/>
</dbReference>
<proteinExistence type="predicted"/>
<evidence type="ECO:0000256" key="7">
    <source>
        <dbReference type="ARBA" id="ARBA00022741"/>
    </source>
</evidence>
<dbReference type="Pfam" id="PF13493">
    <property type="entry name" value="DUF4118"/>
    <property type="match status" value="1"/>
</dbReference>
<dbReference type="GO" id="GO:0000160">
    <property type="term" value="P:phosphorelay signal transduction system"/>
    <property type="evidence" value="ECO:0007669"/>
    <property type="project" value="UniProtKB-KW"/>
</dbReference>
<feature type="transmembrane region" description="Helical" evidence="13">
    <location>
        <begin position="104"/>
        <end position="128"/>
    </location>
</feature>
<dbReference type="InterPro" id="IPR036890">
    <property type="entry name" value="HATPase_C_sf"/>
</dbReference>
<sequence length="356" mass="38597">MPKKIGFFRKLPAFKAVRGELTPTKKAASYALALVVFAVALALRFWLEPTLPQGFPFLTFFPAVVIAGFLFGVRQGAMVAVLAGFASWYFFISPQDGGVNSGTLTALLLYVIVVSTDLFLLSLMMSAYRAELIARRDLERMGEEREMLTNELDHRLKNVFATMNAVITLSQRHAATSEELAQKLKERLNAMARSSLLLRNAGPAGPTTLRSVVEQALSPFGAGDTNRFTLAGPVVSAAGQTSVVLSLILHELGTNAAKYGALSTGRGHIDVTWKEIFRAETPDEPDLEIVWCERGGPQPETDSERKGFGSTLISRVIGMLNGEAQVAFPATGAIVIMTIPMRSIAKSVNDTEPADF</sequence>
<dbReference type="InterPro" id="IPR038318">
    <property type="entry name" value="KdpD_sf"/>
</dbReference>
<evidence type="ECO:0000256" key="10">
    <source>
        <dbReference type="ARBA" id="ARBA00022989"/>
    </source>
</evidence>
<feature type="domain" description="Signal transduction histidine kinase HWE region" evidence="14">
    <location>
        <begin position="151"/>
        <end position="234"/>
    </location>
</feature>
<keyword evidence="10 13" id="KW-1133">Transmembrane helix</keyword>
<keyword evidence="7" id="KW-0547">Nucleotide-binding</keyword>
<dbReference type="Gene3D" id="1.20.120.620">
    <property type="entry name" value="Backbone structure of the membrane domain of e. Coli histidine kinase receptor kdpd"/>
    <property type="match status" value="1"/>
</dbReference>
<evidence type="ECO:0000256" key="4">
    <source>
        <dbReference type="ARBA" id="ARBA00022553"/>
    </source>
</evidence>
<keyword evidence="16" id="KW-1185">Reference proteome</keyword>
<keyword evidence="6 13" id="KW-0812">Transmembrane</keyword>
<keyword evidence="9" id="KW-0067">ATP-binding</keyword>
<keyword evidence="5" id="KW-0808">Transferase</keyword>
<feature type="transmembrane region" description="Helical" evidence="13">
    <location>
        <begin position="76"/>
        <end position="92"/>
    </location>
</feature>
<dbReference type="Pfam" id="PF07536">
    <property type="entry name" value="HWE_HK"/>
    <property type="match status" value="1"/>
</dbReference>
<keyword evidence="4" id="KW-0597">Phosphoprotein</keyword>
<dbReference type="GO" id="GO:0005524">
    <property type="term" value="F:ATP binding"/>
    <property type="evidence" value="ECO:0007669"/>
    <property type="project" value="UniProtKB-KW"/>
</dbReference>
<dbReference type="Gene3D" id="3.30.565.10">
    <property type="entry name" value="Histidine kinase-like ATPase, C-terminal domain"/>
    <property type="match status" value="1"/>
</dbReference>
<protein>
    <recommendedName>
        <fullName evidence="3">histidine kinase</fullName>
        <ecNumber evidence="3">2.7.13.3</ecNumber>
    </recommendedName>
</protein>
<evidence type="ECO:0000256" key="1">
    <source>
        <dbReference type="ARBA" id="ARBA00000085"/>
    </source>
</evidence>
<evidence type="ECO:0000256" key="13">
    <source>
        <dbReference type="SAM" id="Phobius"/>
    </source>
</evidence>
<dbReference type="EC" id="2.7.13.3" evidence="3"/>
<evidence type="ECO:0000313" key="15">
    <source>
        <dbReference type="EMBL" id="MBB4101648.1"/>
    </source>
</evidence>
<keyword evidence="8 15" id="KW-0418">Kinase</keyword>
<feature type="transmembrane region" description="Helical" evidence="13">
    <location>
        <begin position="27"/>
        <end position="47"/>
    </location>
</feature>
<keyword evidence="12 13" id="KW-0472">Membrane</keyword>
<accession>A0A7W6NZQ3</accession>
<comment type="subcellular location">
    <subcellularLocation>
        <location evidence="2">Membrane</location>
        <topology evidence="2">Multi-pass membrane protein</topology>
    </subcellularLocation>
</comment>
<keyword evidence="11" id="KW-0902">Two-component regulatory system</keyword>
<feature type="transmembrane region" description="Helical" evidence="13">
    <location>
        <begin position="53"/>
        <end position="71"/>
    </location>
</feature>
<dbReference type="GO" id="GO:0016020">
    <property type="term" value="C:membrane"/>
    <property type="evidence" value="ECO:0007669"/>
    <property type="project" value="UniProtKB-SubCell"/>
</dbReference>
<dbReference type="EMBL" id="JACIDU010000001">
    <property type="protein sequence ID" value="MBB4101648.1"/>
    <property type="molecule type" value="Genomic_DNA"/>
</dbReference>
<dbReference type="Proteomes" id="UP000584824">
    <property type="component" value="Unassembled WGS sequence"/>
</dbReference>
<evidence type="ECO:0000256" key="5">
    <source>
        <dbReference type="ARBA" id="ARBA00022679"/>
    </source>
</evidence>
<gene>
    <name evidence="15" type="ORF">GGQ66_000164</name>
</gene>
<evidence type="ECO:0000259" key="14">
    <source>
        <dbReference type="SMART" id="SM00911"/>
    </source>
</evidence>
<dbReference type="InterPro" id="IPR011102">
    <property type="entry name" value="Sig_transdc_His_kinase_HWE"/>
</dbReference>
<evidence type="ECO:0000256" key="6">
    <source>
        <dbReference type="ARBA" id="ARBA00022692"/>
    </source>
</evidence>
<name>A0A7W6NZQ3_9HYPH</name>
<comment type="caution">
    <text evidence="15">The sequence shown here is derived from an EMBL/GenBank/DDBJ whole genome shotgun (WGS) entry which is preliminary data.</text>
</comment>
<comment type="catalytic activity">
    <reaction evidence="1">
        <text>ATP + protein L-histidine = ADP + protein N-phospho-L-histidine.</text>
        <dbReference type="EC" id="2.7.13.3"/>
    </reaction>
</comment>
<evidence type="ECO:0000313" key="16">
    <source>
        <dbReference type="Proteomes" id="UP000584824"/>
    </source>
</evidence>
<dbReference type="RefSeq" id="WP_183788451.1">
    <property type="nucleotide sequence ID" value="NZ_JACIDU010000001.1"/>
</dbReference>
<evidence type="ECO:0000256" key="11">
    <source>
        <dbReference type="ARBA" id="ARBA00023012"/>
    </source>
</evidence>
<evidence type="ECO:0000256" key="3">
    <source>
        <dbReference type="ARBA" id="ARBA00012438"/>
    </source>
</evidence>
<organism evidence="15 16">
    <name type="scientific">Allorhizobium borbori</name>
    <dbReference type="NCBI Taxonomy" id="485907"/>
    <lineage>
        <taxon>Bacteria</taxon>
        <taxon>Pseudomonadati</taxon>
        <taxon>Pseudomonadota</taxon>
        <taxon>Alphaproteobacteria</taxon>
        <taxon>Hyphomicrobiales</taxon>
        <taxon>Rhizobiaceae</taxon>
        <taxon>Rhizobium/Agrobacterium group</taxon>
        <taxon>Allorhizobium</taxon>
    </lineage>
</organism>
<dbReference type="SMART" id="SM00911">
    <property type="entry name" value="HWE_HK"/>
    <property type="match status" value="1"/>
</dbReference>
<dbReference type="AlphaFoldDB" id="A0A7W6NZQ3"/>
<dbReference type="PANTHER" id="PTHR41523:SF8">
    <property type="entry name" value="ETHYLENE RESPONSE SENSOR PROTEIN"/>
    <property type="match status" value="1"/>
</dbReference>
<evidence type="ECO:0000256" key="2">
    <source>
        <dbReference type="ARBA" id="ARBA00004141"/>
    </source>
</evidence>
<evidence type="ECO:0000256" key="12">
    <source>
        <dbReference type="ARBA" id="ARBA00023136"/>
    </source>
</evidence>